<dbReference type="GO" id="GO:0016810">
    <property type="term" value="F:hydrolase activity, acting on carbon-nitrogen (but not peptide) bonds"/>
    <property type="evidence" value="ECO:0007669"/>
    <property type="project" value="InterPro"/>
</dbReference>
<evidence type="ECO:0000256" key="1">
    <source>
        <dbReference type="SAM" id="SignalP"/>
    </source>
</evidence>
<dbReference type="Pfam" id="PF01522">
    <property type="entry name" value="Polysacc_deac_1"/>
    <property type="match status" value="1"/>
</dbReference>
<dbReference type="Gene3D" id="3.20.20.370">
    <property type="entry name" value="Glycoside hydrolase/deacetylase"/>
    <property type="match status" value="1"/>
</dbReference>
<feature type="chain" id="PRO_5044602017" evidence="1">
    <location>
        <begin position="21"/>
        <end position="264"/>
    </location>
</feature>
<protein>
    <submittedName>
        <fullName evidence="3">Chitooligosaccharide deacetylase</fullName>
    </submittedName>
    <submittedName>
        <fullName evidence="4">Polysaccharide deacetylase</fullName>
    </submittedName>
</protein>
<evidence type="ECO:0000313" key="5">
    <source>
        <dbReference type="Proteomes" id="UP000292307"/>
    </source>
</evidence>
<reference evidence="3" key="1">
    <citation type="journal article" date="2014" name="Int. J. Syst. Evol. Microbiol.">
        <title>Complete genome sequence of Corynebacterium casei LMG S-19264T (=DSM 44701T), isolated from a smear-ripened cheese.</title>
        <authorList>
            <consortium name="US DOE Joint Genome Institute (JGI-PGF)"/>
            <person name="Walter F."/>
            <person name="Albersmeier A."/>
            <person name="Kalinowski J."/>
            <person name="Ruckert C."/>
        </authorList>
    </citation>
    <scope>NUCLEOTIDE SEQUENCE</scope>
    <source>
        <strain evidence="3">KCTC 12343</strain>
    </source>
</reference>
<evidence type="ECO:0000313" key="4">
    <source>
        <dbReference type="EMBL" id="QBI04420.1"/>
    </source>
</evidence>
<dbReference type="Proteomes" id="UP000292307">
    <property type="component" value="Chromosome"/>
</dbReference>
<dbReference type="EMBL" id="CP036401">
    <property type="protein sequence ID" value="QBI04420.1"/>
    <property type="molecule type" value="Genomic_DNA"/>
</dbReference>
<dbReference type="RefSeq" id="WP_131148481.1">
    <property type="nucleotide sequence ID" value="NZ_BMWV01000001.1"/>
</dbReference>
<keyword evidence="5" id="KW-1185">Reference proteome</keyword>
<dbReference type="PROSITE" id="PS51677">
    <property type="entry name" value="NODB"/>
    <property type="match status" value="1"/>
</dbReference>
<reference evidence="4 5" key="2">
    <citation type="submission" date="2019-02" db="EMBL/GenBank/DDBJ databases">
        <title>Draft Genome Sequences of Six Type Strains of the Genus Massilia.</title>
        <authorList>
            <person name="Miess H."/>
            <person name="Frediansyhah A."/>
            <person name="Gross H."/>
        </authorList>
    </citation>
    <scope>NUCLEOTIDE SEQUENCE [LARGE SCALE GENOMIC DNA]</scope>
    <source>
        <strain evidence="4 5">DSM 17472</strain>
    </source>
</reference>
<dbReference type="InterPro" id="IPR002509">
    <property type="entry name" value="NODB_dom"/>
</dbReference>
<reference evidence="3" key="3">
    <citation type="submission" date="2022-12" db="EMBL/GenBank/DDBJ databases">
        <authorList>
            <person name="Sun Q."/>
            <person name="Kim S."/>
        </authorList>
    </citation>
    <scope>NUCLEOTIDE SEQUENCE</scope>
    <source>
        <strain evidence="3">KCTC 12343</strain>
    </source>
</reference>
<dbReference type="Proteomes" id="UP000628442">
    <property type="component" value="Unassembled WGS sequence"/>
</dbReference>
<feature type="domain" description="NodB homology" evidence="2">
    <location>
        <begin position="32"/>
        <end position="264"/>
    </location>
</feature>
<accession>A0A411X5W2</accession>
<dbReference type="GO" id="GO:0005975">
    <property type="term" value="P:carbohydrate metabolic process"/>
    <property type="evidence" value="ECO:0007669"/>
    <property type="project" value="InterPro"/>
</dbReference>
<sequence>MKTTFWILLALAGAATGAGAAETFPWPNGAKAAVSLAYDDAADSQLDHAIPTLDKYGVKGTFYLTLSSQTIDKRLPEWRAAAQRGHELANHSLFHQCRRSLPERGWVAPHRDLDTTSVAQMKDQVTLANTMLYAIDGRRERTFTAPCGDLLAAGGQEYLPAVHADFVAIKASVGRGAVPSMAKLDPYRVPVVAPVGLTGQQLIAMVKEAADKGTMVAFTFHGIGGDHLANSSAAHEELVKYLADNRKVYWTDTFLNIMKHVKAQ</sequence>
<evidence type="ECO:0000259" key="2">
    <source>
        <dbReference type="PROSITE" id="PS51677"/>
    </source>
</evidence>
<dbReference type="OrthoDB" id="9784220at2"/>
<keyword evidence="1" id="KW-0732">Signal</keyword>
<evidence type="ECO:0000313" key="3">
    <source>
        <dbReference type="EMBL" id="GGY27100.1"/>
    </source>
</evidence>
<feature type="signal peptide" evidence="1">
    <location>
        <begin position="1"/>
        <end position="20"/>
    </location>
</feature>
<organism evidence="3 6">
    <name type="scientific">Pseudoduganella albidiflava</name>
    <dbReference type="NCBI Taxonomy" id="321983"/>
    <lineage>
        <taxon>Bacteria</taxon>
        <taxon>Pseudomonadati</taxon>
        <taxon>Pseudomonadota</taxon>
        <taxon>Betaproteobacteria</taxon>
        <taxon>Burkholderiales</taxon>
        <taxon>Oxalobacteraceae</taxon>
        <taxon>Telluria group</taxon>
        <taxon>Pseudoduganella</taxon>
    </lineage>
</organism>
<evidence type="ECO:0000313" key="6">
    <source>
        <dbReference type="Proteomes" id="UP000628442"/>
    </source>
</evidence>
<dbReference type="SUPFAM" id="SSF88713">
    <property type="entry name" value="Glycoside hydrolase/deacetylase"/>
    <property type="match status" value="1"/>
</dbReference>
<dbReference type="InterPro" id="IPR011330">
    <property type="entry name" value="Glyco_hydro/deAcase_b/a-brl"/>
</dbReference>
<proteinExistence type="predicted"/>
<gene>
    <name evidence="4" type="ORF">EYF70_29070</name>
    <name evidence="3" type="ORF">GCM10007387_06450</name>
</gene>
<dbReference type="EMBL" id="BMWV01000001">
    <property type="protein sequence ID" value="GGY27100.1"/>
    <property type="molecule type" value="Genomic_DNA"/>
</dbReference>
<name>A0A411X5W2_9BURK</name>
<dbReference type="AlphaFoldDB" id="A0A411X5W2"/>